<reference evidence="9 10" key="1">
    <citation type="submission" date="2014-08" db="EMBL/GenBank/DDBJ databases">
        <title>Whole genome shotgun sequence of Rhizobium rubi NBRC 13261.</title>
        <authorList>
            <person name="Katano-Makiyama Y."/>
            <person name="Hosoyama A."/>
            <person name="Hashimoto M."/>
            <person name="Hosoyama Y."/>
            <person name="Noguchi M."/>
            <person name="Tsuchikane K."/>
            <person name="Uohara A."/>
            <person name="Ohji S."/>
            <person name="Ichikawa N."/>
            <person name="Kimura A."/>
            <person name="Yamazoe A."/>
            <person name="Fujita N."/>
        </authorList>
    </citation>
    <scope>NUCLEOTIDE SEQUENCE [LARGE SCALE GENOMIC DNA]</scope>
    <source>
        <strain evidence="9 10">NBRC 13261</strain>
    </source>
</reference>
<dbReference type="GO" id="GO:0016020">
    <property type="term" value="C:membrane"/>
    <property type="evidence" value="ECO:0007669"/>
    <property type="project" value="UniProtKB-SubCell"/>
</dbReference>
<dbReference type="OrthoDB" id="8117189at2"/>
<evidence type="ECO:0000256" key="3">
    <source>
        <dbReference type="ARBA" id="ARBA00020552"/>
    </source>
</evidence>
<dbReference type="eggNOG" id="ENOG5033457">
    <property type="taxonomic scope" value="Bacteria"/>
</dbReference>
<evidence type="ECO:0000256" key="2">
    <source>
        <dbReference type="ARBA" id="ARBA00010270"/>
    </source>
</evidence>
<feature type="signal peptide" evidence="8">
    <location>
        <begin position="1"/>
        <end position="25"/>
    </location>
</feature>
<evidence type="ECO:0000313" key="9">
    <source>
        <dbReference type="EMBL" id="GAK71852.1"/>
    </source>
</evidence>
<protein>
    <recommendedName>
        <fullName evidence="3">Lectin-like protein BA14k</fullName>
    </recommendedName>
</protein>
<dbReference type="AlphaFoldDB" id="A0A081CYV6"/>
<evidence type="ECO:0000256" key="8">
    <source>
        <dbReference type="SAM" id="SignalP"/>
    </source>
</evidence>
<evidence type="ECO:0000313" key="10">
    <source>
        <dbReference type="Proteomes" id="UP000028701"/>
    </source>
</evidence>
<dbReference type="Pfam" id="PF07886">
    <property type="entry name" value="BA14K"/>
    <property type="match status" value="1"/>
</dbReference>
<comment type="subcellular location">
    <subcellularLocation>
        <location evidence="1">Membrane</location>
        <topology evidence="1">Single-pass membrane protein</topology>
    </subcellularLocation>
</comment>
<evidence type="ECO:0000256" key="7">
    <source>
        <dbReference type="SAM" id="MobiDB-lite"/>
    </source>
</evidence>
<feature type="compositionally biased region" description="Basic and acidic residues" evidence="7">
    <location>
        <begin position="62"/>
        <end position="76"/>
    </location>
</feature>
<feature type="compositionally biased region" description="Polar residues" evidence="7">
    <location>
        <begin position="144"/>
        <end position="162"/>
    </location>
</feature>
<sequence length="162" mass="18815">MLNLRKTSVATAFIMLLTSFTPSQAFQVPVPMPKPVQSTTTTTDNVVQVQYDGRRIYRDRNFRNRDFRNRDRDYRRPSYRQGYYNGHRGYRDRRPGYRQHNGMWFPLAAFATGAIIGGAVSQGRPSYGSSHQQECASRYRSYRASDNTYQPNNGPRRQCVTN</sequence>
<evidence type="ECO:0000256" key="6">
    <source>
        <dbReference type="ARBA" id="ARBA00025321"/>
    </source>
</evidence>
<keyword evidence="4" id="KW-0472">Membrane</keyword>
<comment type="function">
    <text evidence="6">Has immunoglobulin-binding and hemagglutination properties, and can bind to mannose. Essential for virulence. May be involved in LPS biosynthesis or polysaccharide transport.</text>
</comment>
<feature type="region of interest" description="Disordered" evidence="7">
    <location>
        <begin position="62"/>
        <end position="93"/>
    </location>
</feature>
<keyword evidence="4" id="KW-1003">Cell membrane</keyword>
<feature type="chain" id="PRO_5001756268" description="Lectin-like protein BA14k" evidence="8">
    <location>
        <begin position="26"/>
        <end position="162"/>
    </location>
</feature>
<evidence type="ECO:0000256" key="4">
    <source>
        <dbReference type="ARBA" id="ARBA00022475"/>
    </source>
</evidence>
<comment type="caution">
    <text evidence="9">The sequence shown here is derived from an EMBL/GenBank/DDBJ whole genome shotgun (WGS) entry which is preliminary data.</text>
</comment>
<evidence type="ECO:0000256" key="1">
    <source>
        <dbReference type="ARBA" id="ARBA00004167"/>
    </source>
</evidence>
<dbReference type="Proteomes" id="UP000028701">
    <property type="component" value="Unassembled WGS sequence"/>
</dbReference>
<organism evidence="9 10">
    <name type="scientific">Agrobacterium rubi TR3 = NBRC 13261</name>
    <dbReference type="NCBI Taxonomy" id="1368415"/>
    <lineage>
        <taxon>Bacteria</taxon>
        <taxon>Pseudomonadati</taxon>
        <taxon>Pseudomonadota</taxon>
        <taxon>Alphaproteobacteria</taxon>
        <taxon>Hyphomicrobiales</taxon>
        <taxon>Rhizobiaceae</taxon>
        <taxon>Rhizobium/Agrobacterium group</taxon>
        <taxon>Agrobacterium</taxon>
    </lineage>
</organism>
<keyword evidence="5" id="KW-0430">Lectin</keyword>
<proteinExistence type="inferred from homology"/>
<accession>A0A081CYV6</accession>
<dbReference type="GO" id="GO:0030246">
    <property type="term" value="F:carbohydrate binding"/>
    <property type="evidence" value="ECO:0007669"/>
    <property type="project" value="UniProtKB-KW"/>
</dbReference>
<comment type="similarity">
    <text evidence="2">Belongs to the BA14k family.</text>
</comment>
<evidence type="ECO:0000256" key="5">
    <source>
        <dbReference type="ARBA" id="ARBA00022734"/>
    </source>
</evidence>
<dbReference type="EMBL" id="BBJU01000020">
    <property type="protein sequence ID" value="GAK71852.1"/>
    <property type="molecule type" value="Genomic_DNA"/>
</dbReference>
<dbReference type="InterPro" id="IPR012413">
    <property type="entry name" value="BA14K"/>
</dbReference>
<dbReference type="RefSeq" id="WP_045231371.1">
    <property type="nucleotide sequence ID" value="NZ_BBJU01000020.1"/>
</dbReference>
<name>A0A081CYV6_9HYPH</name>
<feature type="region of interest" description="Disordered" evidence="7">
    <location>
        <begin position="142"/>
        <end position="162"/>
    </location>
</feature>
<gene>
    <name evidence="9" type="ORF">RRU01S_20_01130</name>
</gene>
<keyword evidence="8" id="KW-0732">Signal</keyword>